<evidence type="ECO:0000313" key="2">
    <source>
        <dbReference type="Proteomes" id="UP000054630"/>
    </source>
</evidence>
<keyword evidence="2" id="KW-1185">Reference proteome</keyword>
<dbReference type="EMBL" id="JYDL01000168">
    <property type="protein sequence ID" value="KRX14182.1"/>
    <property type="molecule type" value="Genomic_DNA"/>
</dbReference>
<name>A0A0V0RI47_9BILA</name>
<reference evidence="1 2" key="1">
    <citation type="submission" date="2015-01" db="EMBL/GenBank/DDBJ databases">
        <title>Evolution of Trichinella species and genotypes.</title>
        <authorList>
            <person name="Korhonen P.K."/>
            <person name="Edoardo P."/>
            <person name="Giuseppe L.R."/>
            <person name="Gasser R.B."/>
        </authorList>
    </citation>
    <scope>NUCLEOTIDE SEQUENCE [LARGE SCALE GENOMIC DNA]</scope>
    <source>
        <strain evidence="1">ISS37</strain>
    </source>
</reference>
<comment type="caution">
    <text evidence="1">The sequence shown here is derived from an EMBL/GenBank/DDBJ whole genome shotgun (WGS) entry which is preliminary data.</text>
</comment>
<proteinExistence type="predicted"/>
<organism evidence="1 2">
    <name type="scientific">Trichinella nelsoni</name>
    <dbReference type="NCBI Taxonomy" id="6336"/>
    <lineage>
        <taxon>Eukaryota</taxon>
        <taxon>Metazoa</taxon>
        <taxon>Ecdysozoa</taxon>
        <taxon>Nematoda</taxon>
        <taxon>Enoplea</taxon>
        <taxon>Dorylaimia</taxon>
        <taxon>Trichinellida</taxon>
        <taxon>Trichinellidae</taxon>
        <taxon>Trichinella</taxon>
    </lineage>
</organism>
<accession>A0A0V0RI47</accession>
<sequence length="121" mass="14957">MTTVRHILPFNIKQFFDLILQTNLLSKTRFETRHLHKRKWQHRNYNRKEAIFHLLIHHIPKNQYWKIYNQIYFPTLRHLSANYKFEAKSIQLKATVEELQQFFQLTPIAKLEFYPISKLFQ</sequence>
<dbReference type="Proteomes" id="UP000054630">
    <property type="component" value="Unassembled WGS sequence"/>
</dbReference>
<protein>
    <submittedName>
        <fullName evidence="1">Uncharacterized protein</fullName>
    </submittedName>
</protein>
<gene>
    <name evidence="1" type="ORF">T07_1073</name>
</gene>
<dbReference type="AlphaFoldDB" id="A0A0V0RI47"/>
<evidence type="ECO:0000313" key="1">
    <source>
        <dbReference type="EMBL" id="KRX14182.1"/>
    </source>
</evidence>